<dbReference type="EMBL" id="JADBJN010000004">
    <property type="protein sequence ID" value="KAG5666687.1"/>
    <property type="molecule type" value="Genomic_DNA"/>
</dbReference>
<protein>
    <recommendedName>
        <fullName evidence="4">Transposase domain-containing protein</fullName>
    </recommendedName>
</protein>
<keyword evidence="3" id="KW-1185">Reference proteome</keyword>
<proteinExistence type="predicted"/>
<evidence type="ECO:0000256" key="1">
    <source>
        <dbReference type="SAM" id="MobiDB-lite"/>
    </source>
</evidence>
<dbReference type="Proteomes" id="UP001107558">
    <property type="component" value="Chromosome 4"/>
</dbReference>
<dbReference type="AlphaFoldDB" id="A0A9J6BAH4"/>
<feature type="compositionally biased region" description="Basic and acidic residues" evidence="1">
    <location>
        <begin position="1"/>
        <end position="13"/>
    </location>
</feature>
<gene>
    <name evidence="2" type="ORF">PVAND_014702</name>
</gene>
<evidence type="ECO:0000313" key="2">
    <source>
        <dbReference type="EMBL" id="KAG5666687.1"/>
    </source>
</evidence>
<organism evidence="2 3">
    <name type="scientific">Polypedilum vanderplanki</name>
    <name type="common">Sleeping chironomid midge</name>
    <dbReference type="NCBI Taxonomy" id="319348"/>
    <lineage>
        <taxon>Eukaryota</taxon>
        <taxon>Metazoa</taxon>
        <taxon>Ecdysozoa</taxon>
        <taxon>Arthropoda</taxon>
        <taxon>Hexapoda</taxon>
        <taxon>Insecta</taxon>
        <taxon>Pterygota</taxon>
        <taxon>Neoptera</taxon>
        <taxon>Endopterygota</taxon>
        <taxon>Diptera</taxon>
        <taxon>Nematocera</taxon>
        <taxon>Chironomoidea</taxon>
        <taxon>Chironomidae</taxon>
        <taxon>Chironominae</taxon>
        <taxon>Polypedilum</taxon>
        <taxon>Polypedilum</taxon>
    </lineage>
</organism>
<dbReference type="PANTHER" id="PTHR33053:SF25">
    <property type="entry name" value="TRANSPOSASE DOMAIN-CONTAINING PROTEIN"/>
    <property type="match status" value="1"/>
</dbReference>
<accession>A0A9J6BAH4</accession>
<comment type="caution">
    <text evidence="2">The sequence shown here is derived from an EMBL/GenBank/DDBJ whole genome shotgun (WGS) entry which is preliminary data.</text>
</comment>
<name>A0A9J6BAH4_POLVA</name>
<reference evidence="2" key="1">
    <citation type="submission" date="2021-03" db="EMBL/GenBank/DDBJ databases">
        <title>Chromosome level genome of the anhydrobiotic midge Polypedilum vanderplanki.</title>
        <authorList>
            <person name="Yoshida Y."/>
            <person name="Kikawada T."/>
            <person name="Gusev O."/>
        </authorList>
    </citation>
    <scope>NUCLEOTIDE SEQUENCE</scope>
    <source>
        <strain evidence="2">NIAS01</strain>
        <tissue evidence="2">Whole body or cell culture</tissue>
    </source>
</reference>
<dbReference type="OrthoDB" id="7791141at2759"/>
<dbReference type="PANTHER" id="PTHR33053">
    <property type="entry name" value="PROTEIN, PUTATIVE-RELATED"/>
    <property type="match status" value="1"/>
</dbReference>
<sequence>MKEGYKHDSELTKKGRKKRKKNVIREKNIVSVINDKNNVQSVISNINSSSLKCRDTSDLNTQFPKEQIVSVPVSLNEKIVSWSIKFAISRAAVTSLLHILHDDNESLPLDSRTLLNTPRTLSITSMKPARSSVLGIVGHTGYNSCPKCHAYGRRVENRTILLETDSPLRTDHEFRLKTDSTHHKNVSIIEQLPNFNMINSVPLDYLHTILLGVMRKMLDLWFDTKSLYPPSIKAKISQKISLLSTYEPKEFQRRLRGLEKMKLWKGNELRTFLLFIGPSALKDYISYEHFQHFLLLHIAITILVDESLCIKFNPIAKDLLYKFVEEFPIHYGEKNHSFNVHLLLHICDDVIRNGCLDNFSAFKFESYLGKIKSFVKSPHKPVEQIYNRMVELLSFSELGINESAFNYSLKKPLENDTYGKIFINGVLIDGNTTCDSFVQLMNGELVKILRFKMVENEVIAIGQKIENKTNIYDLPIQSKFVNSYVVNNISIQNVEFKLSLFHRKMFFLPQSDLSFCLYPMSPFKKFLFHYRDKN</sequence>
<feature type="region of interest" description="Disordered" evidence="1">
    <location>
        <begin position="1"/>
        <end position="20"/>
    </location>
</feature>
<evidence type="ECO:0000313" key="3">
    <source>
        <dbReference type="Proteomes" id="UP001107558"/>
    </source>
</evidence>
<evidence type="ECO:0008006" key="4">
    <source>
        <dbReference type="Google" id="ProtNLM"/>
    </source>
</evidence>